<dbReference type="RefSeq" id="WP_006886118.1">
    <property type="nucleotide sequence ID" value="NZ_AOIU01000049.1"/>
</dbReference>
<evidence type="ECO:0000256" key="2">
    <source>
        <dbReference type="SAM" id="Phobius"/>
    </source>
</evidence>
<dbReference type="GO" id="GO:0005524">
    <property type="term" value="F:ATP binding"/>
    <property type="evidence" value="ECO:0007669"/>
    <property type="project" value="InterPro"/>
</dbReference>
<keyword evidence="5" id="KW-1185">Reference proteome</keyword>
<name>M0C8W9_9EURY</name>
<protein>
    <submittedName>
        <fullName evidence="4">ATPase AAA</fullName>
    </submittedName>
</protein>
<dbReference type="InterPro" id="IPR027417">
    <property type="entry name" value="P-loop_NTPase"/>
</dbReference>
<dbReference type="InterPro" id="IPR050168">
    <property type="entry name" value="AAA_ATPase_domain"/>
</dbReference>
<keyword evidence="2" id="KW-1133">Transmembrane helix</keyword>
<dbReference type="AlphaFoldDB" id="M0C8W9"/>
<dbReference type="eggNOG" id="arCOG01308">
    <property type="taxonomic scope" value="Archaea"/>
</dbReference>
<feature type="compositionally biased region" description="Basic and acidic residues" evidence="1">
    <location>
        <begin position="185"/>
        <end position="194"/>
    </location>
</feature>
<feature type="compositionally biased region" description="Polar residues" evidence="1">
    <location>
        <begin position="486"/>
        <end position="497"/>
    </location>
</feature>
<proteinExistence type="predicted"/>
<sequence>MSLIASTALYLIADYAYLNFKEKVHLDEYGRWGRATEALGITAVVAIWGWWAAPQGFNSELSGMGGFFIYGVLFVVCSLILLYFGHYIFAPIGVGAVLSTIVVALGTLVSMGLVSSSPEEIPAFVGPFFVAATVGCQFFGAYLVSALFAFAETDTEEPDPVSAGLPATDSSDQSATPSLQTGTPENHHLDETASHNRSVSPVGAPDHRPSSAALDRYSYDWQYSNTEFADIGGYYEIKSELHSKVIEPIRSAGADDDRFSRFGIEPARGIMFYGPPGTGKTMFARALAGELSAPFLELSPGDVTSRWINASSEQIRALFDEADSIGQCVIFLDEAEHLFGARDVSDRSSHVEDRKVTSEFLVQLSREGREAIVISATNRPGDIDPAVLRPGRLATHFEIDLPDEETRHAILEIHLAGVPSSLSGEELAALGAQTRGLTGAELEELVLEARRNAATRDAETITREDFPSGDRLAEESESNQSQTSSLPNFGDQSRGYQ</sequence>
<dbReference type="InterPro" id="IPR003959">
    <property type="entry name" value="ATPase_AAA_core"/>
</dbReference>
<dbReference type="Pfam" id="PF00004">
    <property type="entry name" value="AAA"/>
    <property type="match status" value="1"/>
</dbReference>
<evidence type="ECO:0000313" key="5">
    <source>
        <dbReference type="Proteomes" id="UP000011626"/>
    </source>
</evidence>
<feature type="transmembrane region" description="Helical" evidence="2">
    <location>
        <begin position="65"/>
        <end position="84"/>
    </location>
</feature>
<organism evidence="4 5">
    <name type="scientific">Halosimplex carlsbadense 2-9-1</name>
    <dbReference type="NCBI Taxonomy" id="797114"/>
    <lineage>
        <taxon>Archaea</taxon>
        <taxon>Methanobacteriati</taxon>
        <taxon>Methanobacteriota</taxon>
        <taxon>Stenosarchaea group</taxon>
        <taxon>Halobacteria</taxon>
        <taxon>Halobacteriales</taxon>
        <taxon>Haloarculaceae</taxon>
        <taxon>Halosimplex</taxon>
    </lineage>
</organism>
<feature type="transmembrane region" description="Helical" evidence="2">
    <location>
        <begin position="90"/>
        <end position="114"/>
    </location>
</feature>
<dbReference type="Gene3D" id="1.10.8.60">
    <property type="match status" value="1"/>
</dbReference>
<dbReference type="Pfam" id="PF17862">
    <property type="entry name" value="AAA_lid_3"/>
    <property type="match status" value="1"/>
</dbReference>
<dbReference type="SUPFAM" id="SSF52540">
    <property type="entry name" value="P-loop containing nucleoside triphosphate hydrolases"/>
    <property type="match status" value="1"/>
</dbReference>
<feature type="compositionally biased region" description="Basic and acidic residues" evidence="1">
    <location>
        <begin position="454"/>
        <end position="474"/>
    </location>
</feature>
<evidence type="ECO:0000256" key="1">
    <source>
        <dbReference type="SAM" id="MobiDB-lite"/>
    </source>
</evidence>
<dbReference type="InterPro" id="IPR041569">
    <property type="entry name" value="AAA_lid_3"/>
</dbReference>
<dbReference type="PANTHER" id="PTHR23077">
    <property type="entry name" value="AAA-FAMILY ATPASE"/>
    <property type="match status" value="1"/>
</dbReference>
<keyword evidence="2" id="KW-0812">Transmembrane</keyword>
<reference evidence="4 5" key="1">
    <citation type="journal article" date="2014" name="PLoS Genet.">
        <title>Phylogenetically driven sequencing of extremely halophilic archaea reveals strategies for static and dynamic osmo-response.</title>
        <authorList>
            <person name="Becker E.A."/>
            <person name="Seitzer P.M."/>
            <person name="Tritt A."/>
            <person name="Larsen D."/>
            <person name="Krusor M."/>
            <person name="Yao A.I."/>
            <person name="Wu D."/>
            <person name="Madern D."/>
            <person name="Eisen J.A."/>
            <person name="Darling A.E."/>
            <person name="Facciotti M.T."/>
        </authorList>
    </citation>
    <scope>NUCLEOTIDE SEQUENCE [LARGE SCALE GENOMIC DNA]</scope>
    <source>
        <strain evidence="4 5">2-9-1</strain>
    </source>
</reference>
<dbReference type="GO" id="GO:0016887">
    <property type="term" value="F:ATP hydrolysis activity"/>
    <property type="evidence" value="ECO:0007669"/>
    <property type="project" value="InterPro"/>
</dbReference>
<evidence type="ECO:0000259" key="3">
    <source>
        <dbReference type="SMART" id="SM00382"/>
    </source>
</evidence>
<feature type="transmembrane region" description="Helical" evidence="2">
    <location>
        <begin position="32"/>
        <end position="53"/>
    </location>
</feature>
<dbReference type="OrthoDB" id="77269at2157"/>
<dbReference type="SMART" id="SM00382">
    <property type="entry name" value="AAA"/>
    <property type="match status" value="1"/>
</dbReference>
<dbReference type="EMBL" id="AOIU01000049">
    <property type="protein sequence ID" value="ELZ19716.1"/>
    <property type="molecule type" value="Genomic_DNA"/>
</dbReference>
<dbReference type="InterPro" id="IPR003593">
    <property type="entry name" value="AAA+_ATPase"/>
</dbReference>
<feature type="region of interest" description="Disordered" evidence="1">
    <location>
        <begin position="158"/>
        <end position="209"/>
    </location>
</feature>
<feature type="domain" description="AAA+ ATPase" evidence="3">
    <location>
        <begin position="266"/>
        <end position="403"/>
    </location>
</feature>
<gene>
    <name evidence="4" type="ORF">C475_22264</name>
</gene>
<evidence type="ECO:0000313" key="4">
    <source>
        <dbReference type="EMBL" id="ELZ19716.1"/>
    </source>
</evidence>
<keyword evidence="2" id="KW-0472">Membrane</keyword>
<dbReference type="STRING" id="797114.C475_22264"/>
<dbReference type="Proteomes" id="UP000011626">
    <property type="component" value="Unassembled WGS sequence"/>
</dbReference>
<feature type="region of interest" description="Disordered" evidence="1">
    <location>
        <begin position="454"/>
        <end position="497"/>
    </location>
</feature>
<feature type="compositionally biased region" description="Polar residues" evidence="1">
    <location>
        <begin position="168"/>
        <end position="184"/>
    </location>
</feature>
<accession>M0C8W9</accession>
<dbReference type="PATRIC" id="fig|797114.5.peg.4471"/>
<feature type="transmembrane region" description="Helical" evidence="2">
    <location>
        <begin position="126"/>
        <end position="151"/>
    </location>
</feature>
<dbReference type="Gene3D" id="3.40.50.300">
    <property type="entry name" value="P-loop containing nucleotide triphosphate hydrolases"/>
    <property type="match status" value="1"/>
</dbReference>
<comment type="caution">
    <text evidence="4">The sequence shown here is derived from an EMBL/GenBank/DDBJ whole genome shotgun (WGS) entry which is preliminary data.</text>
</comment>